<reference evidence="1" key="1">
    <citation type="journal article" date="2014" name="Int. J. Syst. Evol. Microbiol.">
        <title>Complete genome sequence of Corynebacterium casei LMG S-19264T (=DSM 44701T), isolated from a smear-ripened cheese.</title>
        <authorList>
            <consortium name="US DOE Joint Genome Institute (JGI-PGF)"/>
            <person name="Walter F."/>
            <person name="Albersmeier A."/>
            <person name="Kalinowski J."/>
            <person name="Ruckert C."/>
        </authorList>
    </citation>
    <scope>NUCLEOTIDE SEQUENCE</scope>
    <source>
        <strain evidence="1">CGMCC 1.16012</strain>
    </source>
</reference>
<dbReference type="Proteomes" id="UP000606730">
    <property type="component" value="Unassembled WGS sequence"/>
</dbReference>
<keyword evidence="2" id="KW-1185">Reference proteome</keyword>
<evidence type="ECO:0000313" key="2">
    <source>
        <dbReference type="Proteomes" id="UP000606730"/>
    </source>
</evidence>
<sequence>MWLYAYETIRNGTNPSTDRTFIEQDPFFSALLNRNIKFFDPERGFTSMGSELRIRKAENTRARILRQDFLDDFGIDLLEFDEDVTDQEPDLDFDDEY</sequence>
<dbReference type="EMBL" id="BMKN01000001">
    <property type="protein sequence ID" value="GGE43610.1"/>
    <property type="molecule type" value="Genomic_DNA"/>
</dbReference>
<dbReference type="AlphaFoldDB" id="A0A917EI58"/>
<accession>A0A917EI58</accession>
<proteinExistence type="predicted"/>
<protein>
    <submittedName>
        <fullName evidence="1">Uncharacterized protein</fullName>
    </submittedName>
</protein>
<name>A0A917EI58_9RHOB</name>
<reference evidence="1" key="2">
    <citation type="submission" date="2020-09" db="EMBL/GenBank/DDBJ databases">
        <authorList>
            <person name="Sun Q."/>
            <person name="Zhou Y."/>
        </authorList>
    </citation>
    <scope>NUCLEOTIDE SEQUENCE</scope>
    <source>
        <strain evidence="1">CGMCC 1.16012</strain>
    </source>
</reference>
<gene>
    <name evidence="1" type="ORF">GCM10011517_09120</name>
</gene>
<comment type="caution">
    <text evidence="1">The sequence shown here is derived from an EMBL/GenBank/DDBJ whole genome shotgun (WGS) entry which is preliminary data.</text>
</comment>
<evidence type="ECO:0000313" key="1">
    <source>
        <dbReference type="EMBL" id="GGE43610.1"/>
    </source>
</evidence>
<organism evidence="1 2">
    <name type="scientific">Actibacterium pelagium</name>
    <dbReference type="NCBI Taxonomy" id="2029103"/>
    <lineage>
        <taxon>Bacteria</taxon>
        <taxon>Pseudomonadati</taxon>
        <taxon>Pseudomonadota</taxon>
        <taxon>Alphaproteobacteria</taxon>
        <taxon>Rhodobacterales</taxon>
        <taxon>Roseobacteraceae</taxon>
        <taxon>Actibacterium</taxon>
    </lineage>
</organism>